<feature type="domain" description="YvlB/LiaX N-terminal" evidence="2">
    <location>
        <begin position="3"/>
        <end position="29"/>
    </location>
</feature>
<dbReference type="eggNOG" id="COG3595">
    <property type="taxonomic scope" value="Bacteria"/>
</dbReference>
<protein>
    <submittedName>
        <fullName evidence="3">Uncharacterized protein</fullName>
    </submittedName>
</protein>
<dbReference type="AlphaFoldDB" id="A0A0A2UU01"/>
<dbReference type="InterPro" id="IPR053959">
    <property type="entry name" value="YvlB/LiaX_N"/>
</dbReference>
<proteinExistence type="predicted"/>
<dbReference type="Pfam" id="PF22746">
    <property type="entry name" value="SHOCT-like_DUF2089-C"/>
    <property type="match status" value="1"/>
</dbReference>
<gene>
    <name evidence="3" type="ORF">N780_19180</name>
</gene>
<dbReference type="STRING" id="1385513.N780_19180"/>
<comment type="caution">
    <text evidence="3">The sequence shown here is derived from an EMBL/GenBank/DDBJ whole genome shotgun (WGS) entry which is preliminary data.</text>
</comment>
<feature type="domain" description="DUF4097" evidence="1">
    <location>
        <begin position="111"/>
        <end position="343"/>
    </location>
</feature>
<dbReference type="OrthoDB" id="2240743at2"/>
<dbReference type="RefSeq" id="WP_036782883.1">
    <property type="nucleotide sequence ID" value="NZ_AVBG01000006.1"/>
</dbReference>
<sequence>MQEERKRILTMLQEGKISTEEAEELLDALAYASDVKEEEGQEGKSAELSKKVDWDARQDHKSYNSGSTKQRFKSLVGEAFKKIKNVDLDFNFGSYQSVHHIFQHQGVTFNNVYIDVANGNVMMKPWKEQDMRLECQAKVYQVNNQDEARERFMDMKNFIVDDEVLRFEVKSKKVKTDVTLWVPEKAYEDVSLRVFNGKIEAEGLPVHDLDVKTSNGDIILQKMEGHEWELSTSNGSITAEQVKCDDLETEMMNGSVKLAGDFGKVDAQVINGNIKCTWQGDRGHTGFFKTTTGNVDLIVPKSVRLNGKMFTNLGSLHCYLPDFKTISEQKETLKKELKFETNPYLDHILHVEAETKTGSVKIQGDEGGGL</sequence>
<evidence type="ECO:0000259" key="1">
    <source>
        <dbReference type="Pfam" id="PF13349"/>
    </source>
</evidence>
<evidence type="ECO:0000313" key="3">
    <source>
        <dbReference type="EMBL" id="KGP91364.1"/>
    </source>
</evidence>
<dbReference type="InterPro" id="IPR025164">
    <property type="entry name" value="Toastrack_DUF4097"/>
</dbReference>
<dbReference type="InterPro" id="IPR016599">
    <property type="entry name" value="UCP012569"/>
</dbReference>
<organism evidence="3 4">
    <name type="scientific">Pontibacillus chungwhensis BH030062</name>
    <dbReference type="NCBI Taxonomy" id="1385513"/>
    <lineage>
        <taxon>Bacteria</taxon>
        <taxon>Bacillati</taxon>
        <taxon>Bacillota</taxon>
        <taxon>Bacilli</taxon>
        <taxon>Bacillales</taxon>
        <taxon>Bacillaceae</taxon>
        <taxon>Pontibacillus</taxon>
    </lineage>
</organism>
<keyword evidence="4" id="KW-1185">Reference proteome</keyword>
<name>A0A0A2UU01_9BACI</name>
<reference evidence="3 4" key="1">
    <citation type="submission" date="2013-08" db="EMBL/GenBank/DDBJ databases">
        <title>Genome of Pontibacillus chungwhensis.</title>
        <authorList>
            <person name="Wang Q."/>
            <person name="Wang G."/>
        </authorList>
    </citation>
    <scope>NUCLEOTIDE SEQUENCE [LARGE SCALE GENOMIC DNA]</scope>
    <source>
        <strain evidence="3 4">BH030062</strain>
    </source>
</reference>
<dbReference type="Proteomes" id="UP000030153">
    <property type="component" value="Unassembled WGS sequence"/>
</dbReference>
<dbReference type="Pfam" id="PF13349">
    <property type="entry name" value="DUF4097"/>
    <property type="match status" value="1"/>
</dbReference>
<accession>A0A0A2UU01</accession>
<dbReference type="PIRSF" id="PIRSF012569">
    <property type="entry name" value="UCP012569"/>
    <property type="match status" value="1"/>
</dbReference>
<dbReference type="EMBL" id="AVBG01000006">
    <property type="protein sequence ID" value="KGP91364.1"/>
    <property type="molecule type" value="Genomic_DNA"/>
</dbReference>
<evidence type="ECO:0000259" key="2">
    <source>
        <dbReference type="Pfam" id="PF22746"/>
    </source>
</evidence>
<evidence type="ECO:0000313" key="4">
    <source>
        <dbReference type="Proteomes" id="UP000030153"/>
    </source>
</evidence>
<dbReference type="Gene3D" id="2.160.20.120">
    <property type="match status" value="1"/>
</dbReference>